<protein>
    <recommendedName>
        <fullName evidence="3">Lipoprotein</fullName>
    </recommendedName>
</protein>
<evidence type="ECO:0000313" key="2">
    <source>
        <dbReference type="Proteomes" id="UP000316096"/>
    </source>
</evidence>
<sequence length="48" mass="5362">MLVKRLRLAAVASVALVPALFGLTACGHSHHHVVHHHVVHHVVHHRHH</sequence>
<accession>A0A543CVS9</accession>
<proteinExistence type="predicted"/>
<organism evidence="1 2">
    <name type="scientific">Actinoallomurus bryophytorum</name>
    <dbReference type="NCBI Taxonomy" id="1490222"/>
    <lineage>
        <taxon>Bacteria</taxon>
        <taxon>Bacillati</taxon>
        <taxon>Actinomycetota</taxon>
        <taxon>Actinomycetes</taxon>
        <taxon>Streptosporangiales</taxon>
        <taxon>Thermomonosporaceae</taxon>
        <taxon>Actinoallomurus</taxon>
    </lineage>
</organism>
<dbReference type="EMBL" id="VFOZ01000001">
    <property type="protein sequence ID" value="TQM01159.1"/>
    <property type="molecule type" value="Genomic_DNA"/>
</dbReference>
<dbReference type="PROSITE" id="PS51257">
    <property type="entry name" value="PROKAR_LIPOPROTEIN"/>
    <property type="match status" value="1"/>
</dbReference>
<gene>
    <name evidence="1" type="ORF">FB559_6905</name>
</gene>
<keyword evidence="2" id="KW-1185">Reference proteome</keyword>
<name>A0A543CVS9_9ACTN</name>
<dbReference type="AlphaFoldDB" id="A0A543CVS9"/>
<dbReference type="Proteomes" id="UP000316096">
    <property type="component" value="Unassembled WGS sequence"/>
</dbReference>
<comment type="caution">
    <text evidence="1">The sequence shown here is derived from an EMBL/GenBank/DDBJ whole genome shotgun (WGS) entry which is preliminary data.</text>
</comment>
<evidence type="ECO:0008006" key="3">
    <source>
        <dbReference type="Google" id="ProtNLM"/>
    </source>
</evidence>
<reference evidence="1 2" key="1">
    <citation type="submission" date="2019-06" db="EMBL/GenBank/DDBJ databases">
        <title>Sequencing the genomes of 1000 actinobacteria strains.</title>
        <authorList>
            <person name="Klenk H.-P."/>
        </authorList>
    </citation>
    <scope>NUCLEOTIDE SEQUENCE [LARGE SCALE GENOMIC DNA]</scope>
    <source>
        <strain evidence="1 2">DSM 102200</strain>
    </source>
</reference>
<evidence type="ECO:0000313" key="1">
    <source>
        <dbReference type="EMBL" id="TQM01159.1"/>
    </source>
</evidence>